<dbReference type="PANTHER" id="PTHR11851:SF49">
    <property type="entry name" value="MITOCHONDRIAL-PROCESSING PEPTIDASE SUBUNIT ALPHA"/>
    <property type="match status" value="1"/>
</dbReference>
<dbReference type="InterPro" id="IPR011765">
    <property type="entry name" value="Pept_M16_N"/>
</dbReference>
<dbReference type="Pfam" id="PF05193">
    <property type="entry name" value="Peptidase_M16_C"/>
    <property type="match status" value="1"/>
</dbReference>
<dbReference type="PANTHER" id="PTHR11851">
    <property type="entry name" value="METALLOPROTEASE"/>
    <property type="match status" value="1"/>
</dbReference>
<dbReference type="SUPFAM" id="SSF63411">
    <property type="entry name" value="LuxS/MPP-like metallohydrolase"/>
    <property type="match status" value="2"/>
</dbReference>
<evidence type="ECO:0000259" key="3">
    <source>
        <dbReference type="Pfam" id="PF05193"/>
    </source>
</evidence>
<dbReference type="Pfam" id="PF00675">
    <property type="entry name" value="Peptidase_M16"/>
    <property type="match status" value="1"/>
</dbReference>
<sequence length="414" mass="44623">MSSPMTVHQLDDRLTVVCDTDPRLRTTTWCLRTGFGARHDPVGKGGIAHLLEHLLMSVPVDGGPGLSERVEATGGSCNAMTGPDFLLVHARTRSEDAHRVLGWLAEAAVAPDLTKDRLDAEREVVLRELATAAADPSDAVREAVYTELFPEHPLGRVVGGTPEELAGVTVADVLDTHAERFLASRHLLICVGPQAMDEILPAVRATPLGALPPARTAPDGPRVAPSLPVVRRDRPAWPRDEFCWLVLCARAAPRDSELRAAEKVLAQLMGGSPASLAYQRLRNERGLAYLFHAQQRGYAESGVWYMIVGVEAERGPATLEVARELLAELAGRGPGEAALDAARTQAGMSLVFAAEQPQDRVLQLAAHVAPTGEGPPWSLERELELLHQVTARDVRDAAARMLDGLHVIVRPEAS</sequence>
<evidence type="ECO:0000256" key="1">
    <source>
        <dbReference type="ARBA" id="ARBA00007261"/>
    </source>
</evidence>
<gene>
    <name evidence="4" type="ORF">K7472_22205</name>
</gene>
<dbReference type="InterPro" id="IPR007863">
    <property type="entry name" value="Peptidase_M16_C"/>
</dbReference>
<reference evidence="4 5" key="1">
    <citation type="submission" date="2021-08" db="EMBL/GenBank/DDBJ databases">
        <title>Streptomyces sp. PTM05 isolated from lichen.</title>
        <authorList>
            <person name="Somphong A."/>
            <person name="Phongsopitanun W."/>
            <person name="Tanasupawat S."/>
        </authorList>
    </citation>
    <scope>NUCLEOTIDE SEQUENCE [LARGE SCALE GENOMIC DNA]</scope>
    <source>
        <strain evidence="4 5">Ptm05</strain>
    </source>
</reference>
<dbReference type="Proteomes" id="UP001198565">
    <property type="component" value="Unassembled WGS sequence"/>
</dbReference>
<evidence type="ECO:0000259" key="2">
    <source>
        <dbReference type="Pfam" id="PF00675"/>
    </source>
</evidence>
<dbReference type="EMBL" id="JAINVZ010000017">
    <property type="protein sequence ID" value="MBY8887532.1"/>
    <property type="molecule type" value="Genomic_DNA"/>
</dbReference>
<feature type="domain" description="Peptidase M16 N-terminal" evidence="2">
    <location>
        <begin position="16"/>
        <end position="160"/>
    </location>
</feature>
<comment type="caution">
    <text evidence="4">The sequence shown here is derived from an EMBL/GenBank/DDBJ whole genome shotgun (WGS) entry which is preliminary data.</text>
</comment>
<evidence type="ECO:0000313" key="4">
    <source>
        <dbReference type="EMBL" id="MBY8887532.1"/>
    </source>
</evidence>
<evidence type="ECO:0000313" key="5">
    <source>
        <dbReference type="Proteomes" id="UP001198565"/>
    </source>
</evidence>
<dbReference type="RefSeq" id="WP_222980283.1">
    <property type="nucleotide sequence ID" value="NZ_JAINVZ010000017.1"/>
</dbReference>
<accession>A0ABS7QWF1</accession>
<feature type="domain" description="Peptidase M16 C-terminal" evidence="3">
    <location>
        <begin position="168"/>
        <end position="345"/>
    </location>
</feature>
<dbReference type="InterPro" id="IPR011249">
    <property type="entry name" value="Metalloenz_LuxS/M16"/>
</dbReference>
<comment type="similarity">
    <text evidence="1">Belongs to the peptidase M16 family.</text>
</comment>
<keyword evidence="5" id="KW-1185">Reference proteome</keyword>
<dbReference type="InterPro" id="IPR050361">
    <property type="entry name" value="MPP/UQCRC_Complex"/>
</dbReference>
<protein>
    <submittedName>
        <fullName evidence="4">Insulinase family protein</fullName>
    </submittedName>
</protein>
<proteinExistence type="inferred from homology"/>
<dbReference type="Gene3D" id="3.30.830.10">
    <property type="entry name" value="Metalloenzyme, LuxS/M16 peptidase-like"/>
    <property type="match status" value="2"/>
</dbReference>
<organism evidence="4 5">
    <name type="scientific">Streptantibioticus parmotrematis</name>
    <dbReference type="NCBI Taxonomy" id="2873249"/>
    <lineage>
        <taxon>Bacteria</taxon>
        <taxon>Bacillati</taxon>
        <taxon>Actinomycetota</taxon>
        <taxon>Actinomycetes</taxon>
        <taxon>Kitasatosporales</taxon>
        <taxon>Streptomycetaceae</taxon>
        <taxon>Streptantibioticus</taxon>
    </lineage>
</organism>
<name>A0ABS7QWF1_9ACTN</name>